<reference evidence="3" key="1">
    <citation type="journal article" date="2015" name="Proc. Natl. Acad. Sci. U.S.A.">
        <title>Genome sequencing of adzuki bean (Vigna angularis) provides insight into high starch and low fat accumulation and domestication.</title>
        <authorList>
            <person name="Yang K."/>
            <person name="Tian Z."/>
            <person name="Chen C."/>
            <person name="Luo L."/>
            <person name="Zhao B."/>
            <person name="Wang Z."/>
            <person name="Yu L."/>
            <person name="Li Y."/>
            <person name="Sun Y."/>
            <person name="Li W."/>
            <person name="Chen Y."/>
            <person name="Li Y."/>
            <person name="Zhang Y."/>
            <person name="Ai D."/>
            <person name="Zhao J."/>
            <person name="Shang C."/>
            <person name="Ma Y."/>
            <person name="Wu B."/>
            <person name="Wang M."/>
            <person name="Gao L."/>
            <person name="Sun D."/>
            <person name="Zhang P."/>
            <person name="Guo F."/>
            <person name="Wang W."/>
            <person name="Li Y."/>
            <person name="Wang J."/>
            <person name="Varshney R.K."/>
            <person name="Wang J."/>
            <person name="Ling H.Q."/>
            <person name="Wan P."/>
        </authorList>
    </citation>
    <scope>NUCLEOTIDE SEQUENCE</scope>
    <source>
        <strain evidence="3">cv. Jingnong 6</strain>
    </source>
</reference>
<feature type="compositionally biased region" description="Basic and acidic residues" evidence="1">
    <location>
        <begin position="17"/>
        <end position="26"/>
    </location>
</feature>
<feature type="region of interest" description="Disordered" evidence="1">
    <location>
        <begin position="1"/>
        <end position="38"/>
    </location>
</feature>
<dbReference type="EMBL" id="CM003381">
    <property type="protein sequence ID" value="KOM57276.1"/>
    <property type="molecule type" value="Genomic_DNA"/>
</dbReference>
<evidence type="ECO:0000313" key="3">
    <source>
        <dbReference type="Proteomes" id="UP000053144"/>
    </source>
</evidence>
<sequence>MGQRRQRSVPPLRVPRRACERNEAQRPKKGAQAWHDSRELALRRPTTFATFSSGALSVLSKIEVDEGHVEAERIQVEIGDGEAKRIEAHDGEGDRLEVQDGEGDRLKVEDLEDIKVEVCAWSTSNDDDYGEVNSKDVLVNINVQCDFSESSSNMMVEVESVLLGFESDMEEDEISDASLFNDE</sequence>
<proteinExistence type="predicted"/>
<gene>
    <name evidence="2" type="ORF">LR48_Vigan11g030800</name>
</gene>
<dbReference type="AlphaFoldDB" id="A0A0L9VQC8"/>
<evidence type="ECO:0000313" key="2">
    <source>
        <dbReference type="EMBL" id="KOM57276.1"/>
    </source>
</evidence>
<protein>
    <submittedName>
        <fullName evidence="2">Uncharacterized protein</fullName>
    </submittedName>
</protein>
<dbReference type="Proteomes" id="UP000053144">
    <property type="component" value="Chromosome 11"/>
</dbReference>
<organism evidence="2 3">
    <name type="scientific">Phaseolus angularis</name>
    <name type="common">Azuki bean</name>
    <name type="synonym">Vigna angularis</name>
    <dbReference type="NCBI Taxonomy" id="3914"/>
    <lineage>
        <taxon>Eukaryota</taxon>
        <taxon>Viridiplantae</taxon>
        <taxon>Streptophyta</taxon>
        <taxon>Embryophyta</taxon>
        <taxon>Tracheophyta</taxon>
        <taxon>Spermatophyta</taxon>
        <taxon>Magnoliopsida</taxon>
        <taxon>eudicotyledons</taxon>
        <taxon>Gunneridae</taxon>
        <taxon>Pentapetalae</taxon>
        <taxon>rosids</taxon>
        <taxon>fabids</taxon>
        <taxon>Fabales</taxon>
        <taxon>Fabaceae</taxon>
        <taxon>Papilionoideae</taxon>
        <taxon>50 kb inversion clade</taxon>
        <taxon>NPAAA clade</taxon>
        <taxon>indigoferoid/millettioid clade</taxon>
        <taxon>Phaseoleae</taxon>
        <taxon>Vigna</taxon>
    </lineage>
</organism>
<dbReference type="STRING" id="3914.A0A0L9VQC8"/>
<name>A0A0L9VQC8_PHAAN</name>
<evidence type="ECO:0000256" key="1">
    <source>
        <dbReference type="SAM" id="MobiDB-lite"/>
    </source>
</evidence>
<accession>A0A0L9VQC8</accession>
<dbReference type="Gramene" id="KOM57276">
    <property type="protein sequence ID" value="KOM57276"/>
    <property type="gene ID" value="LR48_Vigan11g030800"/>
</dbReference>